<dbReference type="SUPFAM" id="SSF49384">
    <property type="entry name" value="Carbohydrate-binding domain"/>
    <property type="match status" value="1"/>
</dbReference>
<dbReference type="InterPro" id="IPR002102">
    <property type="entry name" value="Cohesin_dom"/>
</dbReference>
<gene>
    <name evidence="7" type="ORF">H8711_02895</name>
</gene>
<proteinExistence type="predicted"/>
<evidence type="ECO:0000259" key="6">
    <source>
        <dbReference type="Pfam" id="PF00963"/>
    </source>
</evidence>
<evidence type="ECO:0000256" key="3">
    <source>
        <dbReference type="ARBA" id="ARBA00022737"/>
    </source>
</evidence>
<dbReference type="Gene3D" id="2.60.40.680">
    <property type="match status" value="1"/>
</dbReference>
<dbReference type="RefSeq" id="WP_249282037.1">
    <property type="nucleotide sequence ID" value="NZ_JACRST010000002.1"/>
</dbReference>
<evidence type="ECO:0000313" key="7">
    <source>
        <dbReference type="EMBL" id="MBC8545887.1"/>
    </source>
</evidence>
<evidence type="ECO:0000256" key="5">
    <source>
        <dbReference type="SAM" id="Phobius"/>
    </source>
</evidence>
<dbReference type="InterPro" id="IPR008965">
    <property type="entry name" value="CBM2/CBM3_carb-bd_dom_sf"/>
</dbReference>
<comment type="caution">
    <text evidence="7">The sequence shown here is derived from an EMBL/GenBank/DDBJ whole genome shotgun (WGS) entry which is preliminary data.</text>
</comment>
<protein>
    <recommendedName>
        <fullName evidence="6">Cohesin domain-containing protein</fullName>
    </recommendedName>
</protein>
<organism evidence="7 8">
    <name type="scientific">Ligaoa zhengdingensis</name>
    <dbReference type="NCBI Taxonomy" id="2763658"/>
    <lineage>
        <taxon>Bacteria</taxon>
        <taxon>Bacillati</taxon>
        <taxon>Bacillota</taxon>
        <taxon>Clostridia</taxon>
        <taxon>Eubacteriales</taxon>
        <taxon>Oscillospiraceae</taxon>
        <taxon>Ligaoa</taxon>
    </lineage>
</organism>
<feature type="domain" description="Cohesin" evidence="6">
    <location>
        <begin position="51"/>
        <end position="181"/>
    </location>
</feature>
<dbReference type="GO" id="GO:0000272">
    <property type="term" value="P:polysaccharide catabolic process"/>
    <property type="evidence" value="ECO:0007669"/>
    <property type="project" value="InterPro"/>
</dbReference>
<keyword evidence="5" id="KW-0472">Membrane</keyword>
<keyword evidence="5" id="KW-0812">Transmembrane</keyword>
<feature type="region of interest" description="Disordered" evidence="4">
    <location>
        <begin position="187"/>
        <end position="211"/>
    </location>
</feature>
<name>A0A926DYF6_9FIRM</name>
<keyword evidence="8" id="KW-1185">Reference proteome</keyword>
<sequence>MPRPFWIVLFASGAKERRKGITMKLFCRILAIVLTITAMASVVYAANCKLTATLDQSTYQAGDAVSVTYELEGLDSMDNDGIAAFQMTLYYDTEFLMIKEIRPLGEISASELSYNAGNGKAVLIYVAGGGSADPIAGDPLSLFQVVFTVRSSTQQGKTEVRVEDTAFAGIDGTEIQSLQVSTGSTAIQIGDGERPDSGSGSNGGAQHNKPDLSEVETPIAMLDGEMVSVNAQSELEGLATSSGEERQEAPAQANAYVEEQGNPEVLQHPDQQDVPEQSETKEVQQPKQDSNGVAVWFAVGLAVAAGVAVVLVVLRQKRRKEQRKDEKEAE</sequence>
<evidence type="ECO:0000256" key="2">
    <source>
        <dbReference type="ARBA" id="ARBA00022525"/>
    </source>
</evidence>
<evidence type="ECO:0000256" key="4">
    <source>
        <dbReference type="SAM" id="MobiDB-lite"/>
    </source>
</evidence>
<dbReference type="AlphaFoldDB" id="A0A926DYF6"/>
<evidence type="ECO:0000256" key="1">
    <source>
        <dbReference type="ARBA" id="ARBA00004613"/>
    </source>
</evidence>
<feature type="region of interest" description="Disordered" evidence="4">
    <location>
        <begin position="266"/>
        <end position="289"/>
    </location>
</feature>
<dbReference type="Pfam" id="PF00963">
    <property type="entry name" value="Cohesin"/>
    <property type="match status" value="1"/>
</dbReference>
<comment type="subcellular location">
    <subcellularLocation>
        <location evidence="1">Secreted</location>
    </subcellularLocation>
</comment>
<reference evidence="7" key="1">
    <citation type="submission" date="2020-08" db="EMBL/GenBank/DDBJ databases">
        <title>Genome public.</title>
        <authorList>
            <person name="Liu C."/>
            <person name="Sun Q."/>
        </authorList>
    </citation>
    <scope>NUCLEOTIDE SEQUENCE</scope>
    <source>
        <strain evidence="7">NSJ-31</strain>
    </source>
</reference>
<keyword evidence="2" id="KW-0964">Secreted</keyword>
<dbReference type="Proteomes" id="UP000653127">
    <property type="component" value="Unassembled WGS sequence"/>
</dbReference>
<evidence type="ECO:0000313" key="8">
    <source>
        <dbReference type="Proteomes" id="UP000653127"/>
    </source>
</evidence>
<dbReference type="GO" id="GO:0005576">
    <property type="term" value="C:extracellular region"/>
    <property type="evidence" value="ECO:0007669"/>
    <property type="project" value="UniProtKB-SubCell"/>
</dbReference>
<accession>A0A926DYF6</accession>
<dbReference type="GO" id="GO:0030246">
    <property type="term" value="F:carbohydrate binding"/>
    <property type="evidence" value="ECO:0007669"/>
    <property type="project" value="InterPro"/>
</dbReference>
<keyword evidence="5" id="KW-1133">Transmembrane helix</keyword>
<keyword evidence="3" id="KW-0677">Repeat</keyword>
<dbReference type="EMBL" id="JACRST010000002">
    <property type="protein sequence ID" value="MBC8545887.1"/>
    <property type="molecule type" value="Genomic_DNA"/>
</dbReference>
<feature type="transmembrane region" description="Helical" evidence="5">
    <location>
        <begin position="293"/>
        <end position="314"/>
    </location>
</feature>